<gene>
    <name evidence="1" type="ORF">PC117_g54</name>
</gene>
<organism evidence="1 2">
    <name type="scientific">Phytophthora cactorum</name>
    <dbReference type="NCBI Taxonomy" id="29920"/>
    <lineage>
        <taxon>Eukaryota</taxon>
        <taxon>Sar</taxon>
        <taxon>Stramenopiles</taxon>
        <taxon>Oomycota</taxon>
        <taxon>Peronosporomycetes</taxon>
        <taxon>Peronosporales</taxon>
        <taxon>Peronosporaceae</taxon>
        <taxon>Phytophthora</taxon>
    </lineage>
</organism>
<sequence>MQRYLHHRGSVHGDLKGNNILVSKTGVAITFHSGSRRF</sequence>
<proteinExistence type="predicted"/>
<comment type="caution">
    <text evidence="1">The sequence shown here is derived from an EMBL/GenBank/DDBJ whole genome shotgun (WGS) entry which is preliminary data.</text>
</comment>
<evidence type="ECO:0000313" key="2">
    <source>
        <dbReference type="Proteomes" id="UP000736787"/>
    </source>
</evidence>
<dbReference type="PROSITE" id="PS50011">
    <property type="entry name" value="PROTEIN_KINASE_DOM"/>
    <property type="match status" value="1"/>
</dbReference>
<dbReference type="SUPFAM" id="SSF56112">
    <property type="entry name" value="Protein kinase-like (PK-like)"/>
    <property type="match status" value="1"/>
</dbReference>
<accession>A0A8T1ELS5</accession>
<protein>
    <submittedName>
        <fullName evidence="1">Uncharacterized protein</fullName>
    </submittedName>
</protein>
<dbReference type="Proteomes" id="UP000736787">
    <property type="component" value="Unassembled WGS sequence"/>
</dbReference>
<reference evidence="1" key="1">
    <citation type="submission" date="2018-10" db="EMBL/GenBank/DDBJ databases">
        <title>Effector identification in a new, highly contiguous assembly of the strawberry crown rot pathogen Phytophthora cactorum.</title>
        <authorList>
            <person name="Armitage A.D."/>
            <person name="Nellist C.F."/>
            <person name="Bates H."/>
            <person name="Vickerstaff R.J."/>
            <person name="Harrison R.J."/>
        </authorList>
    </citation>
    <scope>NUCLEOTIDE SEQUENCE</scope>
    <source>
        <strain evidence="1">4040</strain>
    </source>
</reference>
<name>A0A8T1ELS5_9STRA</name>
<dbReference type="GO" id="GO:0004672">
    <property type="term" value="F:protein kinase activity"/>
    <property type="evidence" value="ECO:0007669"/>
    <property type="project" value="InterPro"/>
</dbReference>
<dbReference type="InterPro" id="IPR000719">
    <property type="entry name" value="Prot_kinase_dom"/>
</dbReference>
<dbReference type="AlphaFoldDB" id="A0A8T1ELS5"/>
<dbReference type="EMBL" id="RCMK01000001">
    <property type="protein sequence ID" value="KAG2955894.1"/>
    <property type="molecule type" value="Genomic_DNA"/>
</dbReference>
<dbReference type="Gene3D" id="1.10.510.10">
    <property type="entry name" value="Transferase(Phosphotransferase) domain 1"/>
    <property type="match status" value="1"/>
</dbReference>
<dbReference type="GO" id="GO:0005524">
    <property type="term" value="F:ATP binding"/>
    <property type="evidence" value="ECO:0007669"/>
    <property type="project" value="InterPro"/>
</dbReference>
<evidence type="ECO:0000313" key="1">
    <source>
        <dbReference type="EMBL" id="KAG2955894.1"/>
    </source>
</evidence>
<dbReference type="InterPro" id="IPR011009">
    <property type="entry name" value="Kinase-like_dom_sf"/>
</dbReference>